<evidence type="ECO:0000259" key="1">
    <source>
        <dbReference type="Pfam" id="PF05050"/>
    </source>
</evidence>
<dbReference type="PANTHER" id="PTHR34203:SF15">
    <property type="entry name" value="SLL1173 PROTEIN"/>
    <property type="match status" value="1"/>
</dbReference>
<dbReference type="InterPro" id="IPR006342">
    <property type="entry name" value="FkbM_mtfrase"/>
</dbReference>
<dbReference type="SUPFAM" id="SSF53335">
    <property type="entry name" value="S-adenosyl-L-methionine-dependent methyltransferases"/>
    <property type="match status" value="1"/>
</dbReference>
<evidence type="ECO:0000313" key="3">
    <source>
        <dbReference type="Proteomes" id="UP000601027"/>
    </source>
</evidence>
<protein>
    <submittedName>
        <fullName evidence="2">FkbM family methyltransferase</fullName>
    </submittedName>
</protein>
<gene>
    <name evidence="2" type="ORF">JNW91_07570</name>
</gene>
<dbReference type="PANTHER" id="PTHR34203">
    <property type="entry name" value="METHYLTRANSFERASE, FKBM FAMILY PROTEIN"/>
    <property type="match status" value="1"/>
</dbReference>
<dbReference type="Pfam" id="PF05050">
    <property type="entry name" value="Methyltransf_21"/>
    <property type="match status" value="1"/>
</dbReference>
<dbReference type="InterPro" id="IPR029063">
    <property type="entry name" value="SAM-dependent_MTases_sf"/>
</dbReference>
<dbReference type="Proteomes" id="UP000601027">
    <property type="component" value="Unassembled WGS sequence"/>
</dbReference>
<dbReference type="Gene3D" id="3.40.50.150">
    <property type="entry name" value="Vaccinia Virus protein VP39"/>
    <property type="match status" value="1"/>
</dbReference>
<keyword evidence="3" id="KW-1185">Reference proteome</keyword>
<sequence length="265" mass="29566">MTRTQRLPNGLVVRGINRNETEYLYKEIFEDLGYLPPDGVSLPDHPVIIDVGANIGMFTLFAAQRWPTARIFSFEPIPDVFQALSENVADLPNVTAVNRAVGSVAEKRELTFYPHYSMMSGFDADPAEDKELVQSYIRNVAAGLDDAERREVFVEEAEEILSGRFEEIRKVPCEVVRLDETVKSLGIDRIDFLKVDVEGFEIEVLGGIGDELWPNIGVAAVEVEGEGRLAAAIDLMTGHGMRTTVEQPGEYRDTDVFTLFARRPA</sequence>
<dbReference type="RefSeq" id="WP_203174190.1">
    <property type="nucleotide sequence ID" value="NZ_JAEVHM010000022.1"/>
</dbReference>
<dbReference type="NCBIfam" id="TIGR01444">
    <property type="entry name" value="fkbM_fam"/>
    <property type="match status" value="1"/>
</dbReference>
<evidence type="ECO:0000313" key="2">
    <source>
        <dbReference type="EMBL" id="MBM0231729.1"/>
    </source>
</evidence>
<keyword evidence="2" id="KW-0489">Methyltransferase</keyword>
<accession>A0ABS1XRA6</accession>
<name>A0ABS1XRA6_9ACTN</name>
<reference evidence="2 3" key="1">
    <citation type="submission" date="2021-01" db="EMBL/GenBank/DDBJ databases">
        <title>Draft genome sequence of Micromonospora sp. strain STR1_7.</title>
        <authorList>
            <person name="Karlyshev A."/>
            <person name="Jawad R."/>
        </authorList>
    </citation>
    <scope>NUCLEOTIDE SEQUENCE [LARGE SCALE GENOMIC DNA]</scope>
    <source>
        <strain evidence="2 3">STR1-7</strain>
    </source>
</reference>
<keyword evidence="2" id="KW-0808">Transferase</keyword>
<organism evidence="2 3">
    <name type="scientific">Micromonospora parastrephiae</name>
    <dbReference type="NCBI Taxonomy" id="2806101"/>
    <lineage>
        <taxon>Bacteria</taxon>
        <taxon>Bacillati</taxon>
        <taxon>Actinomycetota</taxon>
        <taxon>Actinomycetes</taxon>
        <taxon>Micromonosporales</taxon>
        <taxon>Micromonosporaceae</taxon>
        <taxon>Micromonospora</taxon>
    </lineage>
</organism>
<feature type="domain" description="Methyltransferase FkbM" evidence="1">
    <location>
        <begin position="50"/>
        <end position="224"/>
    </location>
</feature>
<dbReference type="GO" id="GO:0032259">
    <property type="term" value="P:methylation"/>
    <property type="evidence" value="ECO:0007669"/>
    <property type="project" value="UniProtKB-KW"/>
</dbReference>
<comment type="caution">
    <text evidence="2">The sequence shown here is derived from an EMBL/GenBank/DDBJ whole genome shotgun (WGS) entry which is preliminary data.</text>
</comment>
<dbReference type="GO" id="GO:0008168">
    <property type="term" value="F:methyltransferase activity"/>
    <property type="evidence" value="ECO:0007669"/>
    <property type="project" value="UniProtKB-KW"/>
</dbReference>
<proteinExistence type="predicted"/>
<dbReference type="EMBL" id="JAEVHM010000022">
    <property type="protein sequence ID" value="MBM0231729.1"/>
    <property type="molecule type" value="Genomic_DNA"/>
</dbReference>
<dbReference type="InterPro" id="IPR052514">
    <property type="entry name" value="SAM-dependent_MTase"/>
</dbReference>